<sequence length="58" mass="6933">MVEPLDIANFYRHAKDEETGFYVKKGTRPKRYRYIQSWLEHAERSHLDPTQNPVSGLR</sequence>
<name>A0A438HMH1_VITVI</name>
<dbReference type="AlphaFoldDB" id="A0A438HMH1"/>
<dbReference type="Proteomes" id="UP000288805">
    <property type="component" value="Unassembled WGS sequence"/>
</dbReference>
<proteinExistence type="predicted"/>
<organism evidence="2 3">
    <name type="scientific">Vitis vinifera</name>
    <name type="common">Grape</name>
    <dbReference type="NCBI Taxonomy" id="29760"/>
    <lineage>
        <taxon>Eukaryota</taxon>
        <taxon>Viridiplantae</taxon>
        <taxon>Streptophyta</taxon>
        <taxon>Embryophyta</taxon>
        <taxon>Tracheophyta</taxon>
        <taxon>Spermatophyta</taxon>
        <taxon>Magnoliopsida</taxon>
        <taxon>eudicotyledons</taxon>
        <taxon>Gunneridae</taxon>
        <taxon>Pentapetalae</taxon>
        <taxon>rosids</taxon>
        <taxon>Vitales</taxon>
        <taxon>Vitaceae</taxon>
        <taxon>Viteae</taxon>
        <taxon>Vitis</taxon>
    </lineage>
</organism>
<evidence type="ECO:0000313" key="2">
    <source>
        <dbReference type="EMBL" id="RVW85631.1"/>
    </source>
</evidence>
<feature type="domain" description="EDS1 EP" evidence="1">
    <location>
        <begin position="1"/>
        <end position="47"/>
    </location>
</feature>
<protein>
    <recommendedName>
        <fullName evidence="1">EDS1 EP domain-containing protein</fullName>
    </recommendedName>
</protein>
<comment type="caution">
    <text evidence="2">The sequence shown here is derived from an EMBL/GenBank/DDBJ whole genome shotgun (WGS) entry which is preliminary data.</text>
</comment>
<dbReference type="Pfam" id="PF18117">
    <property type="entry name" value="EDS1_EP"/>
    <property type="match status" value="1"/>
</dbReference>
<reference evidence="2 3" key="1">
    <citation type="journal article" date="2018" name="PLoS Genet.">
        <title>Population sequencing reveals clonal diversity and ancestral inbreeding in the grapevine cultivar Chardonnay.</title>
        <authorList>
            <person name="Roach M.J."/>
            <person name="Johnson D.L."/>
            <person name="Bohlmann J."/>
            <person name="van Vuuren H.J."/>
            <person name="Jones S.J."/>
            <person name="Pretorius I.S."/>
            <person name="Schmidt S.A."/>
            <person name="Borneman A.R."/>
        </authorList>
    </citation>
    <scope>NUCLEOTIDE SEQUENCE [LARGE SCALE GENOMIC DNA]</scope>
    <source>
        <strain evidence="3">cv. Chardonnay</strain>
        <tissue evidence="2">Leaf</tissue>
    </source>
</reference>
<dbReference type="InterPro" id="IPR041266">
    <property type="entry name" value="EDS1_EP"/>
</dbReference>
<gene>
    <name evidence="2" type="ORF">CK203_037500</name>
</gene>
<evidence type="ECO:0000313" key="3">
    <source>
        <dbReference type="Proteomes" id="UP000288805"/>
    </source>
</evidence>
<evidence type="ECO:0000259" key="1">
    <source>
        <dbReference type="Pfam" id="PF18117"/>
    </source>
</evidence>
<accession>A0A438HMH1</accession>
<dbReference type="PANTHER" id="PTHR47090">
    <property type="entry name" value="PROTEIN EDS1-RELATED"/>
    <property type="match status" value="1"/>
</dbReference>
<dbReference type="EMBL" id="QGNW01000202">
    <property type="protein sequence ID" value="RVW85631.1"/>
    <property type="molecule type" value="Genomic_DNA"/>
</dbReference>
<dbReference type="InterPro" id="IPR044214">
    <property type="entry name" value="EDS1-like"/>
</dbReference>
<dbReference type="PANTHER" id="PTHR47090:SF2">
    <property type="entry name" value="PROTEIN EDS1-RELATED"/>
    <property type="match status" value="1"/>
</dbReference>
<dbReference type="GO" id="GO:0006952">
    <property type="term" value="P:defense response"/>
    <property type="evidence" value="ECO:0007669"/>
    <property type="project" value="InterPro"/>
</dbReference>